<reference evidence="1 2" key="1">
    <citation type="submission" date="2019-02" db="EMBL/GenBank/DDBJ databases">
        <title>Deep-cultivation of Planctomycetes and their phenomic and genomic characterization uncovers novel biology.</title>
        <authorList>
            <person name="Wiegand S."/>
            <person name="Jogler M."/>
            <person name="Boedeker C."/>
            <person name="Pinto D."/>
            <person name="Vollmers J."/>
            <person name="Rivas-Marin E."/>
            <person name="Kohn T."/>
            <person name="Peeters S.H."/>
            <person name="Heuer A."/>
            <person name="Rast P."/>
            <person name="Oberbeckmann S."/>
            <person name="Bunk B."/>
            <person name="Jeske O."/>
            <person name="Meyerdierks A."/>
            <person name="Storesund J.E."/>
            <person name="Kallscheuer N."/>
            <person name="Luecker S."/>
            <person name="Lage O.M."/>
            <person name="Pohl T."/>
            <person name="Merkel B.J."/>
            <person name="Hornburger P."/>
            <person name="Mueller R.-W."/>
            <person name="Bruemmer F."/>
            <person name="Labrenz M."/>
            <person name="Spormann A.M."/>
            <person name="Op Den Camp H."/>
            <person name="Overmann J."/>
            <person name="Amann R."/>
            <person name="Jetten M.S.M."/>
            <person name="Mascher T."/>
            <person name="Medema M.H."/>
            <person name="Devos D.P."/>
            <person name="Kaster A.-K."/>
            <person name="Ovreas L."/>
            <person name="Rohde M."/>
            <person name="Galperin M.Y."/>
            <person name="Jogler C."/>
        </authorList>
    </citation>
    <scope>NUCLEOTIDE SEQUENCE [LARGE SCALE GENOMIC DNA]</scope>
    <source>
        <strain evidence="1 2">Poly59</strain>
    </source>
</reference>
<dbReference type="Proteomes" id="UP000317977">
    <property type="component" value="Unassembled WGS sequence"/>
</dbReference>
<proteinExistence type="predicted"/>
<sequence>MIAVRFLGCLFAGSVFLSLISGCGGDSPRQVQETSELSFEDMANQIEQESSVIEEE</sequence>
<comment type="caution">
    <text evidence="1">The sequence shown here is derived from an EMBL/GenBank/DDBJ whole genome shotgun (WGS) entry which is preliminary data.</text>
</comment>
<evidence type="ECO:0000313" key="2">
    <source>
        <dbReference type="Proteomes" id="UP000317977"/>
    </source>
</evidence>
<accession>A0A5C6F710</accession>
<evidence type="ECO:0000313" key="1">
    <source>
        <dbReference type="EMBL" id="TWU55619.1"/>
    </source>
</evidence>
<dbReference type="AlphaFoldDB" id="A0A5C6F710"/>
<dbReference type="EMBL" id="SJPX01000002">
    <property type="protein sequence ID" value="TWU55619.1"/>
    <property type="molecule type" value="Genomic_DNA"/>
</dbReference>
<protein>
    <submittedName>
        <fullName evidence="1">Uncharacterized protein</fullName>
    </submittedName>
</protein>
<dbReference type="PROSITE" id="PS51257">
    <property type="entry name" value="PROKAR_LIPOPROTEIN"/>
    <property type="match status" value="1"/>
</dbReference>
<name>A0A5C6F710_9BACT</name>
<keyword evidence="2" id="KW-1185">Reference proteome</keyword>
<organism evidence="1 2">
    <name type="scientific">Rubripirellula reticaptiva</name>
    <dbReference type="NCBI Taxonomy" id="2528013"/>
    <lineage>
        <taxon>Bacteria</taxon>
        <taxon>Pseudomonadati</taxon>
        <taxon>Planctomycetota</taxon>
        <taxon>Planctomycetia</taxon>
        <taxon>Pirellulales</taxon>
        <taxon>Pirellulaceae</taxon>
        <taxon>Rubripirellula</taxon>
    </lineage>
</organism>
<gene>
    <name evidence="1" type="ORF">Poly59_19190</name>
</gene>